<dbReference type="Gene3D" id="3.40.50.880">
    <property type="match status" value="1"/>
</dbReference>
<dbReference type="GO" id="GO:0004077">
    <property type="term" value="F:biotin--[biotin carboxyl-carrier protein] ligase activity"/>
    <property type="evidence" value="ECO:0007669"/>
    <property type="project" value="InterPro"/>
</dbReference>
<dbReference type="GO" id="GO:0005737">
    <property type="term" value="C:cytoplasm"/>
    <property type="evidence" value="ECO:0007669"/>
    <property type="project" value="TreeGrafter"/>
</dbReference>
<feature type="domain" description="BPL/LPL catalytic" evidence="3">
    <location>
        <begin position="391"/>
        <end position="579"/>
    </location>
</feature>
<dbReference type="NCBIfam" id="TIGR00121">
    <property type="entry name" value="birA_ligase"/>
    <property type="match status" value="1"/>
</dbReference>
<dbReference type="PANTHER" id="PTHR12835">
    <property type="entry name" value="BIOTIN PROTEIN LIGASE"/>
    <property type="match status" value="1"/>
</dbReference>
<dbReference type="Pfam" id="PF03099">
    <property type="entry name" value="BPL_LplA_LipB"/>
    <property type="match status" value="1"/>
</dbReference>
<protein>
    <submittedName>
        <fullName evidence="4">Class II aaRS and biotin synthetase</fullName>
    </submittedName>
</protein>
<organism evidence="4 5">
    <name type="scientific">Hesseltinella vesiculosa</name>
    <dbReference type="NCBI Taxonomy" id="101127"/>
    <lineage>
        <taxon>Eukaryota</taxon>
        <taxon>Fungi</taxon>
        <taxon>Fungi incertae sedis</taxon>
        <taxon>Mucoromycota</taxon>
        <taxon>Mucoromycotina</taxon>
        <taxon>Mucoromycetes</taxon>
        <taxon>Mucorales</taxon>
        <taxon>Cunninghamellaceae</taxon>
        <taxon>Hesseltinella</taxon>
    </lineage>
</organism>
<dbReference type="STRING" id="101127.A0A1X2GFD8"/>
<evidence type="ECO:0000313" key="4">
    <source>
        <dbReference type="EMBL" id="ORX52462.1"/>
    </source>
</evidence>
<dbReference type="Proteomes" id="UP000242146">
    <property type="component" value="Unassembled WGS sequence"/>
</dbReference>
<gene>
    <name evidence="4" type="ORF">DM01DRAFT_1306946</name>
</gene>
<sequence>MNILLYHDRGTAVNAVKQTYHCLKTLMGHAYDIIYVDAKVLKTQPWEDQCAMLVVPGGRDLPYCEDLGGLANNRIRRYVEQGGSYLGICAGGYYASSTIEFEKGDPVMQICGSRELSFYPGVSRGTIYPGFVYNSESGARSVDVLLSPSLLLLPGSRSVKVYYNGGGYFAHADMFADDGVQVLARYDQPGICDDEEHPAAIIQCSVGRGHAVLMGIHPEYSVSIHDLTSSSASAAPHKLEYKAIVDDLLLSQHDRHALLRAIFTRIGLRTRSGTPHDISPSHPQREQHLFLSMSPLAEETLWPALKQKWMAAVHPEQGILPSKEVNFSLALLPDILIPNDLADITGGKRVVSIHRSSACIPSIPVPSFDTQAYFAALESQRQAHLDDPRAQQFGDVLLYTDLIHSTQSLLDRNYAFSSTLPDGLVCLATHQSSGRGRGRNSWISQQGALQFSVVFKTTLPGPTIVFLQYLIALAVVDSVRTRPGYEGVPLFVKWPNDIYANHRGQLIKVGGCLLSTTMAPERNQFLVTMGCGLNVNNRDPTVSLNQVIGAQDPSLPLLTLEDTLAGILAMFTSLYSTFCSQGMGDWFLTRYYRRWLHSHQLVTLSQYDHVQVLIQGISKVHGFLMALDVKTGIHYELQPDGNTFDMMKGLITIKK</sequence>
<dbReference type="EMBL" id="MCGT01000018">
    <property type="protein sequence ID" value="ORX52462.1"/>
    <property type="molecule type" value="Genomic_DNA"/>
</dbReference>
<dbReference type="CDD" id="cd16442">
    <property type="entry name" value="BPL"/>
    <property type="match status" value="1"/>
</dbReference>
<comment type="caution">
    <text evidence="4">The sequence shown here is derived from an EMBL/GenBank/DDBJ whole genome shotgun (WGS) entry which is preliminary data.</text>
</comment>
<dbReference type="SUPFAM" id="SSF52317">
    <property type="entry name" value="Class I glutamine amidotransferase-like"/>
    <property type="match status" value="1"/>
</dbReference>
<accession>A0A1X2GFD8</accession>
<proteinExistence type="inferred from homology"/>
<dbReference type="PANTHER" id="PTHR12835:SF5">
    <property type="entry name" value="BIOTIN--PROTEIN LIGASE"/>
    <property type="match status" value="1"/>
</dbReference>
<evidence type="ECO:0000313" key="5">
    <source>
        <dbReference type="Proteomes" id="UP000242146"/>
    </source>
</evidence>
<evidence type="ECO:0000256" key="1">
    <source>
        <dbReference type="ARBA" id="ARBA00009934"/>
    </source>
</evidence>
<dbReference type="InterPro" id="IPR004408">
    <property type="entry name" value="Biotin_CoA_COase_ligase"/>
</dbReference>
<dbReference type="InterPro" id="IPR029062">
    <property type="entry name" value="Class_I_gatase-like"/>
</dbReference>
<reference evidence="4 5" key="1">
    <citation type="submission" date="2016-07" db="EMBL/GenBank/DDBJ databases">
        <title>Pervasive Adenine N6-methylation of Active Genes in Fungi.</title>
        <authorList>
            <consortium name="DOE Joint Genome Institute"/>
            <person name="Mondo S.J."/>
            <person name="Dannebaum R.O."/>
            <person name="Kuo R.C."/>
            <person name="Labutti K."/>
            <person name="Haridas S."/>
            <person name="Kuo A."/>
            <person name="Salamov A."/>
            <person name="Ahrendt S.R."/>
            <person name="Lipzen A."/>
            <person name="Sullivan W."/>
            <person name="Andreopoulos W.B."/>
            <person name="Clum A."/>
            <person name="Lindquist E."/>
            <person name="Daum C."/>
            <person name="Ramamoorthy G.K."/>
            <person name="Gryganskyi A."/>
            <person name="Culley D."/>
            <person name="Magnuson J.K."/>
            <person name="James T.Y."/>
            <person name="O'Malley M.A."/>
            <person name="Stajich J.E."/>
            <person name="Spatafora J.W."/>
            <person name="Visel A."/>
            <person name="Grigoriev I.V."/>
        </authorList>
    </citation>
    <scope>NUCLEOTIDE SEQUENCE [LARGE SCALE GENOMIC DNA]</scope>
    <source>
        <strain evidence="4 5">NRRL 3301</strain>
    </source>
</reference>
<dbReference type="SUPFAM" id="SSF55681">
    <property type="entry name" value="Class II aaRS and biotin synthetases"/>
    <property type="match status" value="1"/>
</dbReference>
<dbReference type="CDD" id="cd03144">
    <property type="entry name" value="GATase1_ScBLP_like"/>
    <property type="match status" value="1"/>
</dbReference>
<dbReference type="InterPro" id="IPR045864">
    <property type="entry name" value="aa-tRNA-synth_II/BPL/LPL"/>
</dbReference>
<dbReference type="PROSITE" id="PS51733">
    <property type="entry name" value="BPL_LPL_CATALYTIC"/>
    <property type="match status" value="1"/>
</dbReference>
<dbReference type="OrthoDB" id="10250105at2759"/>
<name>A0A1X2GFD8_9FUNG</name>
<evidence type="ECO:0000259" key="3">
    <source>
        <dbReference type="PROSITE" id="PS51733"/>
    </source>
</evidence>
<keyword evidence="2" id="KW-0436">Ligase</keyword>
<dbReference type="InterPro" id="IPR019197">
    <property type="entry name" value="Biotin-prot_ligase_N"/>
</dbReference>
<dbReference type="AlphaFoldDB" id="A0A1X2GFD8"/>
<evidence type="ECO:0000256" key="2">
    <source>
        <dbReference type="ARBA" id="ARBA00022598"/>
    </source>
</evidence>
<dbReference type="Pfam" id="PF09825">
    <property type="entry name" value="BPL_N"/>
    <property type="match status" value="1"/>
</dbReference>
<keyword evidence="5" id="KW-1185">Reference proteome</keyword>
<comment type="similarity">
    <text evidence="1">Belongs to the biotin--protein ligase family.</text>
</comment>
<dbReference type="InterPro" id="IPR004143">
    <property type="entry name" value="BPL_LPL_catalytic"/>
</dbReference>
<dbReference type="Gene3D" id="3.30.930.10">
    <property type="entry name" value="Bira Bifunctional Protein, Domain 2"/>
    <property type="match status" value="1"/>
</dbReference>